<accession>A0ABR8Y5E9</accession>
<dbReference type="EMBL" id="JACSPP010000005">
    <property type="protein sequence ID" value="MBD8039430.1"/>
    <property type="molecule type" value="Genomic_DNA"/>
</dbReference>
<name>A0ABR8Y5E9_9BACT</name>
<keyword evidence="4" id="KW-0472">Membrane</keyword>
<comment type="subcellular location">
    <subcellularLocation>
        <location evidence="1">Cell outer membrane</location>
    </subcellularLocation>
</comment>
<evidence type="ECO:0000256" key="6">
    <source>
        <dbReference type="ARBA" id="ARBA00023237"/>
    </source>
</evidence>
<reference evidence="9 10" key="1">
    <citation type="submission" date="2020-08" db="EMBL/GenBank/DDBJ databases">
        <title>A Genomic Blueprint of the Chicken Gut Microbiome.</title>
        <authorList>
            <person name="Gilroy R."/>
            <person name="Ravi A."/>
            <person name="Getino M."/>
            <person name="Pursley I."/>
            <person name="Horton D.L."/>
            <person name="Alikhan N.-F."/>
            <person name="Baker D."/>
            <person name="Gharbi K."/>
            <person name="Hall N."/>
            <person name="Watson M."/>
            <person name="Adriaenssens E.M."/>
            <person name="Foster-Nyarko E."/>
            <person name="Jarju S."/>
            <person name="Secka A."/>
            <person name="Antonio M."/>
            <person name="Oren A."/>
            <person name="Chaudhuri R."/>
            <person name="La Ragione R.M."/>
            <person name="Hildebrand F."/>
            <person name="Pallen M.J."/>
        </authorList>
    </citation>
    <scope>NUCLEOTIDE SEQUENCE [LARGE SCALE GENOMIC DNA]</scope>
    <source>
        <strain evidence="9 10">Sa1CVN1</strain>
    </source>
</reference>
<dbReference type="PROSITE" id="PS51257">
    <property type="entry name" value="PROKAR_LIPOPROTEIN"/>
    <property type="match status" value="1"/>
</dbReference>
<keyword evidence="3 8" id="KW-0732">Signal</keyword>
<feature type="chain" id="PRO_5046665158" evidence="8">
    <location>
        <begin position="20"/>
        <end position="321"/>
    </location>
</feature>
<keyword evidence="7" id="KW-0449">Lipoprotein</keyword>
<evidence type="ECO:0000256" key="5">
    <source>
        <dbReference type="ARBA" id="ARBA00023139"/>
    </source>
</evidence>
<evidence type="ECO:0000256" key="7">
    <source>
        <dbReference type="ARBA" id="ARBA00023288"/>
    </source>
</evidence>
<evidence type="ECO:0000313" key="9">
    <source>
        <dbReference type="EMBL" id="MBD8039430.1"/>
    </source>
</evidence>
<evidence type="ECO:0000313" key="10">
    <source>
        <dbReference type="Proteomes" id="UP000620874"/>
    </source>
</evidence>
<keyword evidence="6" id="KW-0998">Cell outer membrane</keyword>
<sequence>MKKLAFLTVLALFVTSCHNDDIPVAPENPTSDLISPAMYMGISTRDGNKPFTGVLSVAPCNESTSIYYGNYVNQKLTPFHGYYFIKDGSVYPNANNQEVSLPAGTYDMIYWGTPQYTEPIYAYPNVREPNYSIGEDFAQQDFSLLAISNDTTYYPTFDLVHARRPVNVGTEDLDADLHRVVSGLKVTLKDNKGNALSNTIENVEVRVTHIAEKLNFYSAQPEGKSCTVAFPLVRSDDNTEMSNGTVMLFPSFGTPELQVFITLTNGKVKTFKQTLNTPLEANNKLTLDISIGNILEEEDSGSFTVDEWNESNEEINVPILE</sequence>
<evidence type="ECO:0000256" key="8">
    <source>
        <dbReference type="SAM" id="SignalP"/>
    </source>
</evidence>
<protein>
    <submittedName>
        <fullName evidence="9">FimB/Mfa2 family fimbrial subunit</fullName>
    </submittedName>
</protein>
<comment type="similarity">
    <text evidence="2">Belongs to the bacteroidetes fimbrillin superfamily. FimB/Mfa2 family.</text>
</comment>
<keyword evidence="10" id="KW-1185">Reference proteome</keyword>
<dbReference type="Pfam" id="PF08842">
    <property type="entry name" value="Mfa2"/>
    <property type="match status" value="1"/>
</dbReference>
<evidence type="ECO:0000256" key="2">
    <source>
        <dbReference type="ARBA" id="ARBA00007248"/>
    </source>
</evidence>
<proteinExistence type="inferred from homology"/>
<dbReference type="RefSeq" id="WP_191762962.1">
    <property type="nucleotide sequence ID" value="NZ_JACSPP010000005.1"/>
</dbReference>
<comment type="caution">
    <text evidence="9">The sequence shown here is derived from an EMBL/GenBank/DDBJ whole genome shotgun (WGS) entry which is preliminary data.</text>
</comment>
<dbReference type="Proteomes" id="UP000620874">
    <property type="component" value="Unassembled WGS sequence"/>
</dbReference>
<evidence type="ECO:0000256" key="3">
    <source>
        <dbReference type="ARBA" id="ARBA00022729"/>
    </source>
</evidence>
<gene>
    <name evidence="9" type="ORF">H9625_03010</name>
</gene>
<keyword evidence="5" id="KW-0564">Palmitate</keyword>
<organism evidence="9 10">
    <name type="scientific">Phocaeicola intestinalis</name>
    <dbReference type="NCBI Taxonomy" id="2762212"/>
    <lineage>
        <taxon>Bacteria</taxon>
        <taxon>Pseudomonadati</taxon>
        <taxon>Bacteroidota</taxon>
        <taxon>Bacteroidia</taxon>
        <taxon>Bacteroidales</taxon>
        <taxon>Bacteroidaceae</taxon>
        <taxon>Phocaeicola</taxon>
    </lineage>
</organism>
<evidence type="ECO:0000256" key="4">
    <source>
        <dbReference type="ARBA" id="ARBA00023136"/>
    </source>
</evidence>
<evidence type="ECO:0000256" key="1">
    <source>
        <dbReference type="ARBA" id="ARBA00004442"/>
    </source>
</evidence>
<dbReference type="InterPro" id="IPR014941">
    <property type="entry name" value="FimB/Mfa2/Mfa3"/>
</dbReference>
<feature type="signal peptide" evidence="8">
    <location>
        <begin position="1"/>
        <end position="19"/>
    </location>
</feature>